<dbReference type="NCBIfam" id="TIGR02326">
    <property type="entry name" value="transamin_PhnW"/>
    <property type="match status" value="1"/>
</dbReference>
<keyword evidence="5" id="KW-0670">Pyruvate</keyword>
<keyword evidence="2" id="KW-0032">Aminotransferase</keyword>
<dbReference type="GO" id="GO:0019700">
    <property type="term" value="P:organic phosphonate catabolic process"/>
    <property type="evidence" value="ECO:0007669"/>
    <property type="project" value="InterPro"/>
</dbReference>
<dbReference type="PIRSF" id="PIRSF000524">
    <property type="entry name" value="SPT"/>
    <property type="match status" value="1"/>
</dbReference>
<evidence type="ECO:0000259" key="9">
    <source>
        <dbReference type="Pfam" id="PF00266"/>
    </source>
</evidence>
<evidence type="ECO:0000256" key="4">
    <source>
        <dbReference type="ARBA" id="ARBA00022898"/>
    </source>
</evidence>
<organism evidence="10 11">
    <name type="scientific">Cymbomonas tetramitiformis</name>
    <dbReference type="NCBI Taxonomy" id="36881"/>
    <lineage>
        <taxon>Eukaryota</taxon>
        <taxon>Viridiplantae</taxon>
        <taxon>Chlorophyta</taxon>
        <taxon>Pyramimonadophyceae</taxon>
        <taxon>Pyramimonadales</taxon>
        <taxon>Pyramimonadaceae</taxon>
        <taxon>Cymbomonas</taxon>
    </lineage>
</organism>
<dbReference type="InterPro" id="IPR000192">
    <property type="entry name" value="Aminotrans_V_dom"/>
</dbReference>
<evidence type="ECO:0000313" key="11">
    <source>
        <dbReference type="Proteomes" id="UP001190700"/>
    </source>
</evidence>
<feature type="binding site" evidence="7">
    <location>
        <position position="397"/>
    </location>
    <ligand>
        <name>substrate</name>
    </ligand>
</feature>
<dbReference type="Pfam" id="PF00266">
    <property type="entry name" value="Aminotran_5"/>
    <property type="match status" value="1"/>
</dbReference>
<accession>A0AAE0L460</accession>
<keyword evidence="3" id="KW-0808">Transferase</keyword>
<keyword evidence="4 8" id="KW-0663">Pyridoxal phosphate</keyword>
<evidence type="ECO:0000256" key="5">
    <source>
        <dbReference type="ARBA" id="ARBA00023317"/>
    </source>
</evidence>
<dbReference type="PANTHER" id="PTHR42778:SF1">
    <property type="entry name" value="2-AMINOETHYLPHOSPHONATE--PYRUVATE TRANSAMINASE"/>
    <property type="match status" value="1"/>
</dbReference>
<evidence type="ECO:0000256" key="2">
    <source>
        <dbReference type="ARBA" id="ARBA00022576"/>
    </source>
</evidence>
<dbReference type="NCBIfam" id="NF010006">
    <property type="entry name" value="PRK13479.1"/>
    <property type="match status" value="1"/>
</dbReference>
<dbReference type="HAMAP" id="MF_01376">
    <property type="entry name" value="PhnW_aminotrans_5"/>
    <property type="match status" value="1"/>
</dbReference>
<dbReference type="EMBL" id="LGRX02009708">
    <property type="protein sequence ID" value="KAK3271486.1"/>
    <property type="molecule type" value="Genomic_DNA"/>
</dbReference>
<evidence type="ECO:0000256" key="7">
    <source>
        <dbReference type="PIRSR" id="PIRSR000524-1"/>
    </source>
</evidence>
<feature type="modified residue" description="N6-(pyridoxal phosphate)lysine" evidence="8">
    <location>
        <position position="252"/>
    </location>
</feature>
<proteinExistence type="inferred from homology"/>
<keyword evidence="11" id="KW-1185">Reference proteome</keyword>
<dbReference type="InterPro" id="IPR015424">
    <property type="entry name" value="PyrdxlP-dep_Trfase"/>
</dbReference>
<dbReference type="Proteomes" id="UP001190700">
    <property type="component" value="Unassembled WGS sequence"/>
</dbReference>
<sequence>MRRALQYIGRVSRTQRIQKDISGLTRHVSLETVEYRPHSTAISTAIPLTGPTPQVPGREPLLFTPGPLTCSAEVKRAMLVDLGSRDGLFLKVIQDVRDGLLHCAGVSREQGFECILMQGSGTFSVEATISSIIPKTGGKLLVLANGAYGERIAQMAEIHAIPYTKISYPELEVPTAEDAVEALKTDPSITHVAMIHHETTTGALNPVNQVGRAIKEVKPEVTFIVDSMSGFGCYPIDLKKSRVDFLVSSSNKCIEGVPGFAYALADREKLLATEGSARTLSLDLLAQWKGLEANGQFRFTPPTHALLAFDQALKEHVAEGGVEGRLARYTHNFNTLKTDMAAMGFHPYLDEDKQGVIITTFLFPDDPAFDFPTFYNKLQALGLVIYPGKLTKADCFRIGSIGRLFERDMRIMTQSVKAILLEMGVQLPVKQIRV</sequence>
<evidence type="ECO:0000256" key="6">
    <source>
        <dbReference type="ARBA" id="ARBA00049460"/>
    </source>
</evidence>
<comment type="catalytic activity">
    <reaction evidence="6">
        <text>(2-aminoethyl)phosphonate + pyruvate = phosphonoacetaldehyde + L-alanine</text>
        <dbReference type="Rhea" id="RHEA:17021"/>
        <dbReference type="ChEBI" id="CHEBI:15361"/>
        <dbReference type="ChEBI" id="CHEBI:57418"/>
        <dbReference type="ChEBI" id="CHEBI:57972"/>
        <dbReference type="ChEBI" id="CHEBI:58383"/>
        <dbReference type="EC" id="2.6.1.37"/>
    </reaction>
</comment>
<dbReference type="Gene3D" id="3.40.640.10">
    <property type="entry name" value="Type I PLP-dependent aspartate aminotransferase-like (Major domain)"/>
    <property type="match status" value="1"/>
</dbReference>
<dbReference type="AlphaFoldDB" id="A0AAE0L460"/>
<evidence type="ECO:0000313" key="10">
    <source>
        <dbReference type="EMBL" id="KAK3271486.1"/>
    </source>
</evidence>
<dbReference type="InterPro" id="IPR015421">
    <property type="entry name" value="PyrdxlP-dep_Trfase_major"/>
</dbReference>
<dbReference type="PANTHER" id="PTHR42778">
    <property type="entry name" value="2-AMINOETHYLPHOSPHONATE--PYRUVATE TRANSAMINASE"/>
    <property type="match status" value="1"/>
</dbReference>
<comment type="caution">
    <text evidence="10">The sequence shown here is derived from an EMBL/GenBank/DDBJ whole genome shotgun (WGS) entry which is preliminary data.</text>
</comment>
<comment type="cofactor">
    <cofactor evidence="1 8">
        <name>pyridoxal 5'-phosphate</name>
        <dbReference type="ChEBI" id="CHEBI:597326"/>
    </cofactor>
</comment>
<feature type="domain" description="Aminotransferase class V" evidence="9">
    <location>
        <begin position="113"/>
        <end position="343"/>
    </location>
</feature>
<evidence type="ECO:0000256" key="3">
    <source>
        <dbReference type="ARBA" id="ARBA00022679"/>
    </source>
</evidence>
<evidence type="ECO:0000256" key="8">
    <source>
        <dbReference type="PIRSR" id="PIRSR000524-50"/>
    </source>
</evidence>
<dbReference type="InterPro" id="IPR015422">
    <property type="entry name" value="PyrdxlP-dep_Trfase_small"/>
</dbReference>
<protein>
    <recommendedName>
        <fullName evidence="9">Aminotransferase class V domain-containing protein</fullName>
    </recommendedName>
</protein>
<dbReference type="SUPFAM" id="SSF53383">
    <property type="entry name" value="PLP-dependent transferases"/>
    <property type="match status" value="1"/>
</dbReference>
<reference evidence="10 11" key="1">
    <citation type="journal article" date="2015" name="Genome Biol. Evol.">
        <title>Comparative Genomics of a Bacterivorous Green Alga Reveals Evolutionary Causalities and Consequences of Phago-Mixotrophic Mode of Nutrition.</title>
        <authorList>
            <person name="Burns J.A."/>
            <person name="Paasch A."/>
            <person name="Narechania A."/>
            <person name="Kim E."/>
        </authorList>
    </citation>
    <scope>NUCLEOTIDE SEQUENCE [LARGE SCALE GENOMIC DNA]</scope>
    <source>
        <strain evidence="10 11">PLY_AMNH</strain>
    </source>
</reference>
<dbReference type="InterPro" id="IPR024169">
    <property type="entry name" value="SP_NH2Trfase/AEP_transaminase"/>
</dbReference>
<gene>
    <name evidence="10" type="ORF">CYMTET_20165</name>
</gene>
<dbReference type="Gene3D" id="3.90.1150.10">
    <property type="entry name" value="Aspartate Aminotransferase, domain 1"/>
    <property type="match status" value="1"/>
</dbReference>
<dbReference type="InterPro" id="IPR012703">
    <property type="entry name" value="NH2EtPonate_pyrv_transaminase"/>
</dbReference>
<evidence type="ECO:0000256" key="1">
    <source>
        <dbReference type="ARBA" id="ARBA00001933"/>
    </source>
</evidence>
<dbReference type="NCBIfam" id="TIGR03301">
    <property type="entry name" value="PhnW-AepZ"/>
    <property type="match status" value="1"/>
</dbReference>
<name>A0AAE0L460_9CHLO</name>
<dbReference type="GO" id="GO:0047304">
    <property type="term" value="F:2-aminoethylphosphonate-pyruvate transaminase activity"/>
    <property type="evidence" value="ECO:0007669"/>
    <property type="project" value="UniProtKB-EC"/>
</dbReference>